<dbReference type="InterPro" id="IPR003660">
    <property type="entry name" value="HAMP_dom"/>
</dbReference>
<feature type="domain" description="HAMP" evidence="5">
    <location>
        <begin position="330"/>
        <end position="382"/>
    </location>
</feature>
<protein>
    <submittedName>
        <fullName evidence="6">Uncharacterized protein</fullName>
    </submittedName>
</protein>
<dbReference type="InterPro" id="IPR035965">
    <property type="entry name" value="PAS-like_dom_sf"/>
</dbReference>
<dbReference type="SUPFAM" id="SSF55785">
    <property type="entry name" value="PYP-like sensor domain (PAS domain)"/>
    <property type="match status" value="1"/>
</dbReference>
<dbReference type="InterPro" id="IPR000014">
    <property type="entry name" value="PAS"/>
</dbReference>
<reference evidence="6" key="1">
    <citation type="journal article" date="2012" name="Science">
        <title>Fermentation, hydrogen, and sulfur metabolism in multiple uncultivated bacterial phyla.</title>
        <authorList>
            <person name="Wrighton K.C."/>
            <person name="Thomas B.C."/>
            <person name="Sharon I."/>
            <person name="Miller C.S."/>
            <person name="Castelle C.J."/>
            <person name="VerBerkmoes N.C."/>
            <person name="Wilkins M.J."/>
            <person name="Hettich R.L."/>
            <person name="Lipton M.S."/>
            <person name="Williams K.H."/>
            <person name="Long P.E."/>
            <person name="Banfield J.F."/>
        </authorList>
    </citation>
    <scope>NUCLEOTIDE SEQUENCE [LARGE SCALE GENOMIC DNA]</scope>
</reference>
<proteinExistence type="predicted"/>
<keyword evidence="2" id="KW-0812">Transmembrane</keyword>
<gene>
    <name evidence="6" type="ORF">ACD_78C00458G0002</name>
</gene>
<dbReference type="InterPro" id="IPR001932">
    <property type="entry name" value="PPM-type_phosphatase-like_dom"/>
</dbReference>
<evidence type="ECO:0000256" key="1">
    <source>
        <dbReference type="ARBA" id="ARBA00022801"/>
    </source>
</evidence>
<dbReference type="EMBL" id="AMFJ01034458">
    <property type="protein sequence ID" value="EKD29275.1"/>
    <property type="molecule type" value="Genomic_DNA"/>
</dbReference>
<dbReference type="GO" id="GO:0007165">
    <property type="term" value="P:signal transduction"/>
    <property type="evidence" value="ECO:0007669"/>
    <property type="project" value="InterPro"/>
</dbReference>
<evidence type="ECO:0000259" key="4">
    <source>
        <dbReference type="PROSITE" id="PS50113"/>
    </source>
</evidence>
<keyword evidence="2" id="KW-1133">Transmembrane helix</keyword>
<dbReference type="CDD" id="cd00130">
    <property type="entry name" value="PAS"/>
    <property type="match status" value="1"/>
</dbReference>
<accession>K1XGA5</accession>
<organism evidence="6">
    <name type="scientific">uncultured bacterium</name>
    <name type="common">gcode 4</name>
    <dbReference type="NCBI Taxonomy" id="1234023"/>
    <lineage>
        <taxon>Bacteria</taxon>
        <taxon>environmental samples</taxon>
    </lineage>
</organism>
<keyword evidence="1" id="KW-0378">Hydrolase</keyword>
<name>K1XGA5_9BACT</name>
<dbReference type="SUPFAM" id="SSF158472">
    <property type="entry name" value="HAMP domain-like"/>
    <property type="match status" value="1"/>
</dbReference>
<dbReference type="InterPro" id="IPR052016">
    <property type="entry name" value="Bact_Sigma-Reg"/>
</dbReference>
<dbReference type="Pfam" id="PF08447">
    <property type="entry name" value="PAS_3"/>
    <property type="match status" value="1"/>
</dbReference>
<dbReference type="PROSITE" id="PS50885">
    <property type="entry name" value="HAMP"/>
    <property type="match status" value="1"/>
</dbReference>
<dbReference type="CDD" id="cd06225">
    <property type="entry name" value="HAMP"/>
    <property type="match status" value="1"/>
</dbReference>
<dbReference type="SMART" id="SM00304">
    <property type="entry name" value="HAMP"/>
    <property type="match status" value="1"/>
</dbReference>
<evidence type="ECO:0000313" key="6">
    <source>
        <dbReference type="EMBL" id="EKD29275.1"/>
    </source>
</evidence>
<dbReference type="InterPro" id="IPR001610">
    <property type="entry name" value="PAC"/>
</dbReference>
<dbReference type="PROSITE" id="PS50112">
    <property type="entry name" value="PAS"/>
    <property type="match status" value="1"/>
</dbReference>
<evidence type="ECO:0000259" key="5">
    <source>
        <dbReference type="PROSITE" id="PS50885"/>
    </source>
</evidence>
<dbReference type="InterPro" id="IPR013655">
    <property type="entry name" value="PAS_fold_3"/>
</dbReference>
<dbReference type="SMART" id="SM00331">
    <property type="entry name" value="PP2C_SIG"/>
    <property type="match status" value="1"/>
</dbReference>
<dbReference type="Gene3D" id="3.60.40.10">
    <property type="entry name" value="PPM-type phosphatase domain"/>
    <property type="match status" value="1"/>
</dbReference>
<dbReference type="GO" id="GO:0016791">
    <property type="term" value="F:phosphatase activity"/>
    <property type="evidence" value="ECO:0007669"/>
    <property type="project" value="TreeGrafter"/>
</dbReference>
<dbReference type="PANTHER" id="PTHR43156">
    <property type="entry name" value="STAGE II SPORULATION PROTEIN E-RELATED"/>
    <property type="match status" value="1"/>
</dbReference>
<sequence length="771" mass="87484">MQIKTKLPLYYAAIGVIVILWLGYVFRNGEGLITSNIKNQFLSNGENTSLEIDKFLYERLVSLNTLSTNTALQDSVVNFSTSKLSSSENLRKALEDFLLINKTFYSAEILDANGIVLEWNEILERENVDKAYIVREAILKDIGTNKSGETFFKRVKDSKDYVIDTPQKDSEWNIFLSFVVPVLKNMGNEGNIEVVGMIKAKLSIEHIAKIFADISVGSTGKAYIYTTTGDIVASFDRRDILTKFTWKKWDITLYKEKALIQEEDNSWVKVLAVYKLMDGYKKYKGLGWSIKITQEYNELFSALDGIKNTAYATIVFVIFSVLFLAAAIQWQFINPLSRLLAKVRTFSAGDENVYIDVESKDEIGVLAGAFNDMIFKIKEKTKILSEYKNIIDSTALVSKIDIDGNFIYVNDIFCNNAGCELQEIIGKPHKAIRHSDITEDTFKDIEKTMKAKEIWKGIMKNVRKDGSEYWLQSVIAPILDMNNNIVEMIMMETDITELEKTKHELLSSYNKLQESTDALVVKERISKEFELAGKIQEDFMPAPEDMEVEWVEVHCGITSATEIGGDLYDIITRKNNPDQTLFYIGDVTGHGLIAGIMMAICNSLTYILAQNAENSIKDILIKLNETLFHKLPKKVFITFLLLEYNARSGALSYAGAGHDNFLVYRKESDMVEEIKTGGSAIGMFQNITNDVKVNDLPLGTGDVVLMYTDGIPEARNKDGEFYGMERFRESFKSNAHRSVQAMYEGILKDLHDFIAWAEILDDITMFLIRKK</sequence>
<dbReference type="GO" id="GO:0016020">
    <property type="term" value="C:membrane"/>
    <property type="evidence" value="ECO:0007669"/>
    <property type="project" value="InterPro"/>
</dbReference>
<keyword evidence="2" id="KW-0472">Membrane</keyword>
<dbReference type="Gene3D" id="6.10.340.10">
    <property type="match status" value="1"/>
</dbReference>
<dbReference type="InterPro" id="IPR000700">
    <property type="entry name" value="PAS-assoc_C"/>
</dbReference>
<dbReference type="InterPro" id="IPR036457">
    <property type="entry name" value="PPM-type-like_dom_sf"/>
</dbReference>
<feature type="transmembrane region" description="Helical" evidence="2">
    <location>
        <begin position="7"/>
        <end position="26"/>
    </location>
</feature>
<dbReference type="AlphaFoldDB" id="K1XGA5"/>
<dbReference type="NCBIfam" id="TIGR00229">
    <property type="entry name" value="sensory_box"/>
    <property type="match status" value="1"/>
</dbReference>
<evidence type="ECO:0000256" key="2">
    <source>
        <dbReference type="SAM" id="Phobius"/>
    </source>
</evidence>
<dbReference type="Pfam" id="PF07228">
    <property type="entry name" value="SpoIIE"/>
    <property type="match status" value="1"/>
</dbReference>
<feature type="domain" description="PAC" evidence="4">
    <location>
        <begin position="455"/>
        <end position="507"/>
    </location>
</feature>
<dbReference type="SMART" id="SM00086">
    <property type="entry name" value="PAC"/>
    <property type="match status" value="1"/>
</dbReference>
<evidence type="ECO:0000259" key="3">
    <source>
        <dbReference type="PROSITE" id="PS50112"/>
    </source>
</evidence>
<dbReference type="Gene3D" id="3.30.450.20">
    <property type="entry name" value="PAS domain"/>
    <property type="match status" value="2"/>
</dbReference>
<dbReference type="Pfam" id="PF00672">
    <property type="entry name" value="HAMP"/>
    <property type="match status" value="1"/>
</dbReference>
<comment type="caution">
    <text evidence="6">The sequence shown here is derived from an EMBL/GenBank/DDBJ whole genome shotgun (WGS) entry which is preliminary data.</text>
</comment>
<dbReference type="PANTHER" id="PTHR43156:SF2">
    <property type="entry name" value="STAGE II SPORULATION PROTEIN E"/>
    <property type="match status" value="1"/>
</dbReference>
<feature type="domain" description="PAS" evidence="3">
    <location>
        <begin position="383"/>
        <end position="452"/>
    </location>
</feature>
<dbReference type="PROSITE" id="PS50113">
    <property type="entry name" value="PAC"/>
    <property type="match status" value="1"/>
</dbReference>